<dbReference type="PANTHER" id="PTHR31992">
    <property type="entry name" value="DOF ZINC FINGER PROTEIN DOF1.4-RELATED"/>
    <property type="match status" value="1"/>
</dbReference>
<keyword evidence="6 9" id="KW-0804">Transcription</keyword>
<evidence type="ECO:0000256" key="1">
    <source>
        <dbReference type="ARBA" id="ARBA00022723"/>
    </source>
</evidence>
<name>A0AAD3ST25_NEPGR</name>
<evidence type="ECO:0000256" key="4">
    <source>
        <dbReference type="ARBA" id="ARBA00023015"/>
    </source>
</evidence>
<keyword evidence="5 8" id="KW-0238">DNA-binding</keyword>
<evidence type="ECO:0000256" key="10">
    <source>
        <dbReference type="SAM" id="MobiDB-lite"/>
    </source>
</evidence>
<feature type="region of interest" description="Disordered" evidence="10">
    <location>
        <begin position="61"/>
        <end position="112"/>
    </location>
</feature>
<comment type="subcellular location">
    <subcellularLocation>
        <location evidence="8 9">Nucleus</location>
    </subcellularLocation>
</comment>
<reference evidence="12" key="1">
    <citation type="submission" date="2023-05" db="EMBL/GenBank/DDBJ databases">
        <title>Nepenthes gracilis genome sequencing.</title>
        <authorList>
            <person name="Fukushima K."/>
        </authorList>
    </citation>
    <scope>NUCLEOTIDE SEQUENCE</scope>
    <source>
        <strain evidence="12">SING2019-196</strain>
    </source>
</reference>
<keyword evidence="2 8" id="KW-0863">Zinc-finger</keyword>
<evidence type="ECO:0000256" key="7">
    <source>
        <dbReference type="ARBA" id="ARBA00023242"/>
    </source>
</evidence>
<evidence type="ECO:0000313" key="13">
    <source>
        <dbReference type="Proteomes" id="UP001279734"/>
    </source>
</evidence>
<evidence type="ECO:0000256" key="5">
    <source>
        <dbReference type="ARBA" id="ARBA00023125"/>
    </source>
</evidence>
<evidence type="ECO:0000256" key="3">
    <source>
        <dbReference type="ARBA" id="ARBA00022833"/>
    </source>
</evidence>
<dbReference type="GO" id="GO:0008270">
    <property type="term" value="F:zinc ion binding"/>
    <property type="evidence" value="ECO:0007669"/>
    <property type="project" value="UniProtKB-KW"/>
</dbReference>
<feature type="domain" description="Dof-type" evidence="11">
    <location>
        <begin position="20"/>
        <end position="74"/>
    </location>
</feature>
<dbReference type="InterPro" id="IPR003851">
    <property type="entry name" value="Znf_Dof"/>
</dbReference>
<keyword evidence="7 8" id="KW-0539">Nucleus</keyword>
<dbReference type="PANTHER" id="PTHR31992:SF62">
    <property type="entry name" value="DOF ZINC FINGER PROTEIN DOF3.1"/>
    <property type="match status" value="1"/>
</dbReference>
<keyword evidence="1 9" id="KW-0479">Metal-binding</keyword>
<dbReference type="Pfam" id="PF02701">
    <property type="entry name" value="Zn_ribbon_Dof"/>
    <property type="match status" value="1"/>
</dbReference>
<sequence length="219" mass="24325">MQYPTAFAQLKPHFPGQEQLKCPRCESTNTKFCFYNNYSLTQPRHFCKSCRRYWTKGGTLRNIPVGGRSRKNAKRSSNSKVPASNSSSSEHNSSTQNPNQKAESIPTMGSDLTAVDNHQDRRMLDISGSFSSLLTTNGQFQNFPDHLNSSRSGVKFDENPNLDSEQNSGLIRNPVLEMQSSYNSSEGFLGCLQIGNSSCCGNGDGDDWPDLSIYTPGFR</sequence>
<accession>A0AAD3ST25</accession>
<dbReference type="GO" id="GO:0003677">
    <property type="term" value="F:DNA binding"/>
    <property type="evidence" value="ECO:0007669"/>
    <property type="project" value="UniProtKB-UniRule"/>
</dbReference>
<dbReference type="GO" id="GO:0005634">
    <property type="term" value="C:nucleus"/>
    <property type="evidence" value="ECO:0007669"/>
    <property type="project" value="UniProtKB-SubCell"/>
</dbReference>
<evidence type="ECO:0000256" key="9">
    <source>
        <dbReference type="RuleBase" id="RU369094"/>
    </source>
</evidence>
<dbReference type="GO" id="GO:0003700">
    <property type="term" value="F:DNA-binding transcription factor activity"/>
    <property type="evidence" value="ECO:0007669"/>
    <property type="project" value="UniProtKB-UniRule"/>
</dbReference>
<dbReference type="InterPro" id="IPR045174">
    <property type="entry name" value="Dof"/>
</dbReference>
<keyword evidence="3 9" id="KW-0862">Zinc</keyword>
<dbReference type="PROSITE" id="PS50884">
    <property type="entry name" value="ZF_DOF_2"/>
    <property type="match status" value="1"/>
</dbReference>
<dbReference type="AlphaFoldDB" id="A0AAD3ST25"/>
<comment type="caution">
    <text evidence="12">The sequence shown here is derived from an EMBL/GenBank/DDBJ whole genome shotgun (WGS) entry which is preliminary data.</text>
</comment>
<proteinExistence type="predicted"/>
<protein>
    <recommendedName>
        <fullName evidence="9">Dof zinc finger protein</fullName>
    </recommendedName>
</protein>
<organism evidence="12 13">
    <name type="scientific">Nepenthes gracilis</name>
    <name type="common">Slender pitcher plant</name>
    <dbReference type="NCBI Taxonomy" id="150966"/>
    <lineage>
        <taxon>Eukaryota</taxon>
        <taxon>Viridiplantae</taxon>
        <taxon>Streptophyta</taxon>
        <taxon>Embryophyta</taxon>
        <taxon>Tracheophyta</taxon>
        <taxon>Spermatophyta</taxon>
        <taxon>Magnoliopsida</taxon>
        <taxon>eudicotyledons</taxon>
        <taxon>Gunneridae</taxon>
        <taxon>Pentapetalae</taxon>
        <taxon>Caryophyllales</taxon>
        <taxon>Nepenthaceae</taxon>
        <taxon>Nepenthes</taxon>
    </lineage>
</organism>
<keyword evidence="13" id="KW-1185">Reference proteome</keyword>
<dbReference type="EMBL" id="BSYO01000016">
    <property type="protein sequence ID" value="GMH16007.1"/>
    <property type="molecule type" value="Genomic_DNA"/>
</dbReference>
<evidence type="ECO:0000256" key="6">
    <source>
        <dbReference type="ARBA" id="ARBA00023163"/>
    </source>
</evidence>
<evidence type="ECO:0000259" key="11">
    <source>
        <dbReference type="PROSITE" id="PS50884"/>
    </source>
</evidence>
<evidence type="ECO:0000256" key="2">
    <source>
        <dbReference type="ARBA" id="ARBA00022771"/>
    </source>
</evidence>
<dbReference type="Proteomes" id="UP001279734">
    <property type="component" value="Unassembled WGS sequence"/>
</dbReference>
<dbReference type="PROSITE" id="PS01361">
    <property type="entry name" value="ZF_DOF_1"/>
    <property type="match status" value="1"/>
</dbReference>
<feature type="compositionally biased region" description="Low complexity" evidence="10">
    <location>
        <begin position="75"/>
        <end position="94"/>
    </location>
</feature>
<evidence type="ECO:0000313" key="12">
    <source>
        <dbReference type="EMBL" id="GMH16007.1"/>
    </source>
</evidence>
<keyword evidence="4 9" id="KW-0805">Transcription regulation</keyword>
<gene>
    <name evidence="12" type="ORF">Nepgr_017848</name>
</gene>
<evidence type="ECO:0000256" key="8">
    <source>
        <dbReference type="PROSITE-ProRule" id="PRU00071"/>
    </source>
</evidence>
<comment type="function">
    <text evidence="9">Transcription factor that binds specifically to a 5'-AA[AG]G-3' consensus core sequence.</text>
</comment>